<dbReference type="Proteomes" id="UP001595377">
    <property type="component" value="Unassembled WGS sequence"/>
</dbReference>
<protein>
    <recommendedName>
        <fullName evidence="1">PRTase-CE domain-containing protein</fullName>
    </recommendedName>
</protein>
<dbReference type="RefSeq" id="WP_257316692.1">
    <property type="nucleotide sequence ID" value="NZ_JANFDG010000021.1"/>
</dbReference>
<proteinExistence type="predicted"/>
<reference evidence="3" key="1">
    <citation type="journal article" date="2019" name="Int. J. Syst. Evol. Microbiol.">
        <title>The Global Catalogue of Microorganisms (GCM) 10K type strain sequencing project: providing services to taxonomists for standard genome sequencing and annotation.</title>
        <authorList>
            <consortium name="The Broad Institute Genomics Platform"/>
            <consortium name="The Broad Institute Genome Sequencing Center for Infectious Disease"/>
            <person name="Wu L."/>
            <person name="Ma J."/>
        </authorList>
    </citation>
    <scope>NUCLEOTIDE SEQUENCE [LARGE SCALE GENOMIC DNA]</scope>
    <source>
        <strain evidence="3">KCTC 52677</strain>
    </source>
</reference>
<dbReference type="EMBL" id="JBHRSP010000053">
    <property type="protein sequence ID" value="MFC3076374.1"/>
    <property type="molecule type" value="Genomic_DNA"/>
</dbReference>
<name>A0ABV7DPQ5_9HYPH</name>
<evidence type="ECO:0000313" key="2">
    <source>
        <dbReference type="EMBL" id="MFC3076374.1"/>
    </source>
</evidence>
<evidence type="ECO:0000313" key="3">
    <source>
        <dbReference type="Proteomes" id="UP001595377"/>
    </source>
</evidence>
<dbReference type="Pfam" id="PF24390">
    <property type="entry name" value="PRTase-CE"/>
    <property type="match status" value="1"/>
</dbReference>
<feature type="domain" description="PRTase-CE" evidence="1">
    <location>
        <begin position="49"/>
        <end position="336"/>
    </location>
</feature>
<keyword evidence="3" id="KW-1185">Reference proteome</keyword>
<dbReference type="InterPro" id="IPR056920">
    <property type="entry name" value="PRTase-CE"/>
</dbReference>
<evidence type="ECO:0000259" key="1">
    <source>
        <dbReference type="Pfam" id="PF24390"/>
    </source>
</evidence>
<gene>
    <name evidence="2" type="ORF">ACFOHH_24895</name>
</gene>
<organism evidence="2 3">
    <name type="scientific">Shinella pollutisoli</name>
    <dbReference type="NCBI Taxonomy" id="2250594"/>
    <lineage>
        <taxon>Bacteria</taxon>
        <taxon>Pseudomonadati</taxon>
        <taxon>Pseudomonadota</taxon>
        <taxon>Alphaproteobacteria</taxon>
        <taxon>Hyphomicrobiales</taxon>
        <taxon>Rhizobiaceae</taxon>
        <taxon>Shinella</taxon>
    </lineage>
</organism>
<accession>A0ABV7DPQ5</accession>
<sequence length="341" mass="38804">MDNSVLQELRSILPESEPSSMESTWDELRSRIAVLDDRLWEGRVKWPLVERWLNNFDGRSGKSQDVERLHALYLLAQFLYYGSTEIRVLLRALFRDMFLIPTIQEIRRSNGGTRDIPLISEKLKECLQTTRFLGVGNPSESGVHLLYYFRQENHLSKSVFLDSAQIINIYNNSGSIATNLSDPAIRKYVFLDDVCGSGETAVKYSKGILAQIHAIDPDIEVYYYAIFGTSSGMKRVRDESRYGNNSGAVVDLDATYKCLSDQSRYLRVVPDGIDKDCLRDLAHHYGQLVAPGNSGGFEDGQLLMGFHHNTPDNTLPIIWRDPENGSPVPWTPIFKRYPKFL</sequence>
<comment type="caution">
    <text evidence="2">The sequence shown here is derived from an EMBL/GenBank/DDBJ whole genome shotgun (WGS) entry which is preliminary data.</text>
</comment>